<sequence>MKKIFKRLFKKKDKWDLFQEANCKTLAVTADRGSGKSYNIAKKINKSEWNHVVLIGGTVTLNTRVYKDVFEEQGVNVIYSNSNTLCLDNGKRITFFGVNGDSHLVAGLSADAVIMEDIEFIDNSYFRKILKLSREILHKSEGPIYVVGGRVENDYQAFINNANLQMNIKRE</sequence>
<evidence type="ECO:0000313" key="2">
    <source>
        <dbReference type="Proteomes" id="UP000028875"/>
    </source>
</evidence>
<gene>
    <name evidence="1" type="ORF">BN990_04219</name>
</gene>
<dbReference type="AlphaFoldDB" id="A0A024QI18"/>
<dbReference type="RefSeq" id="WP_038246736.1">
    <property type="nucleotide sequence ID" value="NZ_BNER01000008.1"/>
</dbReference>
<dbReference type="Gene3D" id="3.40.50.300">
    <property type="entry name" value="P-loop containing nucleotide triphosphate hydrolases"/>
    <property type="match status" value="1"/>
</dbReference>
<dbReference type="InterPro" id="IPR001920">
    <property type="entry name" value="Asp/Glu_race"/>
</dbReference>
<dbReference type="Proteomes" id="UP000028875">
    <property type="component" value="Unassembled WGS sequence"/>
</dbReference>
<dbReference type="SUPFAM" id="SSF53681">
    <property type="entry name" value="Aspartate/glutamate racemase"/>
    <property type="match status" value="1"/>
</dbReference>
<dbReference type="GO" id="GO:0016855">
    <property type="term" value="F:racemase and epimerase activity, acting on amino acids and derivatives"/>
    <property type="evidence" value="ECO:0007669"/>
    <property type="project" value="InterPro"/>
</dbReference>
<dbReference type="STRING" id="1462526.BN990_04219"/>
<proteinExistence type="predicted"/>
<evidence type="ECO:0000313" key="1">
    <source>
        <dbReference type="EMBL" id="CDQ41840.1"/>
    </source>
</evidence>
<reference evidence="1 2" key="1">
    <citation type="submission" date="2014-03" db="EMBL/GenBank/DDBJ databases">
        <authorList>
            <person name="Urmite Genomes U."/>
        </authorList>
    </citation>
    <scope>NUCLEOTIDE SEQUENCE [LARGE SCALE GENOMIC DNA]</scope>
    <source>
        <strain evidence="1 2">Vm-5</strain>
    </source>
</reference>
<comment type="caution">
    <text evidence="1">The sequence shown here is derived from an EMBL/GenBank/DDBJ whole genome shotgun (WGS) entry which is preliminary data.</text>
</comment>
<accession>A0A024QI18</accession>
<reference evidence="2" key="2">
    <citation type="submission" date="2014-05" db="EMBL/GenBank/DDBJ databases">
        <title>Draft genome sequence of Virgibacillus massiliensis Vm-5.</title>
        <authorList>
            <person name="Khelaifia S."/>
            <person name="Croce O."/>
            <person name="Lagier J.C."/>
            <person name="Raoult D."/>
        </authorList>
    </citation>
    <scope>NUCLEOTIDE SEQUENCE [LARGE SCALE GENOMIC DNA]</scope>
    <source>
        <strain evidence="2">Vm-5</strain>
    </source>
</reference>
<organism evidence="1 2">
    <name type="scientific">Virgibacillus massiliensis</name>
    <dbReference type="NCBI Taxonomy" id="1462526"/>
    <lineage>
        <taxon>Bacteria</taxon>
        <taxon>Bacillati</taxon>
        <taxon>Bacillota</taxon>
        <taxon>Bacilli</taxon>
        <taxon>Bacillales</taxon>
        <taxon>Bacillaceae</taxon>
        <taxon>Virgibacillus</taxon>
    </lineage>
</organism>
<dbReference type="InterPro" id="IPR027417">
    <property type="entry name" value="P-loop_NTPase"/>
</dbReference>
<keyword evidence="2" id="KW-1185">Reference proteome</keyword>
<protein>
    <submittedName>
        <fullName evidence="1">Uncharacterized protein</fullName>
    </submittedName>
</protein>
<dbReference type="EMBL" id="CCDP010000003">
    <property type="protein sequence ID" value="CDQ41840.1"/>
    <property type="molecule type" value="Genomic_DNA"/>
</dbReference>
<name>A0A024QI18_9BACI</name>